<evidence type="ECO:0000256" key="1">
    <source>
        <dbReference type="ARBA" id="ARBA00005125"/>
    </source>
</evidence>
<dbReference type="InterPro" id="IPR036291">
    <property type="entry name" value="NAD(P)-bd_dom_sf"/>
</dbReference>
<organism evidence="4 5">
    <name type="scientific">Roseibium aestuarii</name>
    <dbReference type="NCBI Taxonomy" id="2600299"/>
    <lineage>
        <taxon>Bacteria</taxon>
        <taxon>Pseudomonadati</taxon>
        <taxon>Pseudomonadota</taxon>
        <taxon>Alphaproteobacteria</taxon>
        <taxon>Hyphomicrobiales</taxon>
        <taxon>Stappiaceae</taxon>
        <taxon>Roseibium</taxon>
    </lineage>
</organism>
<name>A0ABW4JZ10_9HYPH</name>
<dbReference type="PANTHER" id="PTHR43000">
    <property type="entry name" value="DTDP-D-GLUCOSE 4,6-DEHYDRATASE-RELATED"/>
    <property type="match status" value="1"/>
</dbReference>
<sequence>MGVKVLVTGGAGFIGSHLCERLRDLPGHEVWSLDNYSTGSEANHVSGVTYLRGETKDIAELIDFAPDYIYHLGEYSRVEQSFEDVEQVWRSNKDGIFAVLQFCRKTGAKLIYAGSSTKFGDGGMGRSQSPYAWTKATNTELVQNYGTWFGVPYAITYFYNAYGPREIASGKYATLIALFKERRRKGEELTVVSPGVQKRNFTHINDIVDGILLVGQNGYGDEFGIGSPESFSILEIAKMFGGEIRMLPERPGNRMTADVMTEKTRALGWEPRHSIRDHIREFCDSLDT</sequence>
<protein>
    <submittedName>
        <fullName evidence="4">NAD-dependent epimerase/dehydratase family protein</fullName>
    </submittedName>
</protein>
<accession>A0ABW4JZ10</accession>
<feature type="domain" description="NAD-dependent epimerase/dehydratase" evidence="3">
    <location>
        <begin position="5"/>
        <end position="222"/>
    </location>
</feature>
<comment type="caution">
    <text evidence="4">The sequence shown here is derived from an EMBL/GenBank/DDBJ whole genome shotgun (WGS) entry which is preliminary data.</text>
</comment>
<reference evidence="5" key="1">
    <citation type="journal article" date="2019" name="Int. J. Syst. Evol. Microbiol.">
        <title>The Global Catalogue of Microorganisms (GCM) 10K type strain sequencing project: providing services to taxonomists for standard genome sequencing and annotation.</title>
        <authorList>
            <consortium name="The Broad Institute Genomics Platform"/>
            <consortium name="The Broad Institute Genome Sequencing Center for Infectious Disease"/>
            <person name="Wu L."/>
            <person name="Ma J."/>
        </authorList>
    </citation>
    <scope>NUCLEOTIDE SEQUENCE [LARGE SCALE GENOMIC DNA]</scope>
    <source>
        <strain evidence="5">JCM 3369</strain>
    </source>
</reference>
<proteinExistence type="inferred from homology"/>
<dbReference type="EMBL" id="JBHUFA010000004">
    <property type="protein sequence ID" value="MFD1696499.1"/>
    <property type="molecule type" value="Genomic_DNA"/>
</dbReference>
<dbReference type="InterPro" id="IPR001509">
    <property type="entry name" value="Epimerase_deHydtase"/>
</dbReference>
<comment type="pathway">
    <text evidence="1">Bacterial outer membrane biogenesis; LPS O-antigen biosynthesis.</text>
</comment>
<dbReference type="Proteomes" id="UP001597327">
    <property type="component" value="Unassembled WGS sequence"/>
</dbReference>
<evidence type="ECO:0000313" key="5">
    <source>
        <dbReference type="Proteomes" id="UP001597327"/>
    </source>
</evidence>
<dbReference type="Gene3D" id="3.40.50.720">
    <property type="entry name" value="NAD(P)-binding Rossmann-like Domain"/>
    <property type="match status" value="1"/>
</dbReference>
<gene>
    <name evidence="4" type="ORF">ACFSC7_13305</name>
</gene>
<dbReference type="RefSeq" id="WP_149892634.1">
    <property type="nucleotide sequence ID" value="NZ_JBHUFA010000004.1"/>
</dbReference>
<comment type="similarity">
    <text evidence="2">Belongs to the NAD(P)-dependent epimerase/dehydratase family.</text>
</comment>
<evidence type="ECO:0000256" key="2">
    <source>
        <dbReference type="ARBA" id="ARBA00007637"/>
    </source>
</evidence>
<evidence type="ECO:0000259" key="3">
    <source>
        <dbReference type="Pfam" id="PF01370"/>
    </source>
</evidence>
<evidence type="ECO:0000313" key="4">
    <source>
        <dbReference type="EMBL" id="MFD1696499.1"/>
    </source>
</evidence>
<dbReference type="SUPFAM" id="SSF51735">
    <property type="entry name" value="NAD(P)-binding Rossmann-fold domains"/>
    <property type="match status" value="1"/>
</dbReference>
<dbReference type="Pfam" id="PF01370">
    <property type="entry name" value="Epimerase"/>
    <property type="match status" value="1"/>
</dbReference>
<keyword evidence="5" id="KW-1185">Reference proteome</keyword>